<protein>
    <submittedName>
        <fullName evidence="1">Uncharacterized protein</fullName>
    </submittedName>
</protein>
<organism evidence="1">
    <name type="scientific">Anguilla anguilla</name>
    <name type="common">European freshwater eel</name>
    <name type="synonym">Muraena anguilla</name>
    <dbReference type="NCBI Taxonomy" id="7936"/>
    <lineage>
        <taxon>Eukaryota</taxon>
        <taxon>Metazoa</taxon>
        <taxon>Chordata</taxon>
        <taxon>Craniata</taxon>
        <taxon>Vertebrata</taxon>
        <taxon>Euteleostomi</taxon>
        <taxon>Actinopterygii</taxon>
        <taxon>Neopterygii</taxon>
        <taxon>Teleostei</taxon>
        <taxon>Anguilliformes</taxon>
        <taxon>Anguillidae</taxon>
        <taxon>Anguilla</taxon>
    </lineage>
</organism>
<reference evidence="1" key="1">
    <citation type="submission" date="2014-11" db="EMBL/GenBank/DDBJ databases">
        <authorList>
            <person name="Amaro Gonzalez C."/>
        </authorList>
    </citation>
    <scope>NUCLEOTIDE SEQUENCE</scope>
</reference>
<proteinExistence type="predicted"/>
<accession>A0A0E9TMN0</accession>
<reference evidence="1" key="2">
    <citation type="journal article" date="2015" name="Fish Shellfish Immunol.">
        <title>Early steps in the European eel (Anguilla anguilla)-Vibrio vulnificus interaction in the gills: Role of the RtxA13 toxin.</title>
        <authorList>
            <person name="Callol A."/>
            <person name="Pajuelo D."/>
            <person name="Ebbesson L."/>
            <person name="Teles M."/>
            <person name="MacKenzie S."/>
            <person name="Amaro C."/>
        </authorList>
    </citation>
    <scope>NUCLEOTIDE SEQUENCE</scope>
</reference>
<dbReference type="EMBL" id="GBXM01053643">
    <property type="protein sequence ID" value="JAH54934.1"/>
    <property type="molecule type" value="Transcribed_RNA"/>
</dbReference>
<sequence length="15" mass="1602">MSMCVIVCVRGCVCV</sequence>
<name>A0A0E9TMN0_ANGAN</name>
<evidence type="ECO:0000313" key="1">
    <source>
        <dbReference type="EMBL" id="JAH54934.1"/>
    </source>
</evidence>